<accession>A0A2T0SX84</accession>
<feature type="domain" description="GST C-terminal" evidence="5">
    <location>
        <begin position="155"/>
        <end position="285"/>
    </location>
</feature>
<keyword evidence="7" id="KW-1185">Reference proteome</keyword>
<dbReference type="Gene3D" id="1.20.1050.10">
    <property type="match status" value="1"/>
</dbReference>
<dbReference type="Proteomes" id="UP000239494">
    <property type="component" value="Unassembled WGS sequence"/>
</dbReference>
<dbReference type="SFLD" id="SFLDS00019">
    <property type="entry name" value="Glutathione_Transferase_(cytos"/>
    <property type="match status" value="1"/>
</dbReference>
<dbReference type="AlphaFoldDB" id="A0A2T0SX84"/>
<reference evidence="6 7" key="1">
    <citation type="submission" date="2018-03" db="EMBL/GenBank/DDBJ databases">
        <title>Genomic Encyclopedia of Archaeal and Bacterial Type Strains, Phase II (KMG-II): from individual species to whole genera.</title>
        <authorList>
            <person name="Goeker M."/>
        </authorList>
    </citation>
    <scope>NUCLEOTIDE SEQUENCE [LARGE SCALE GENOMIC DNA]</scope>
    <source>
        <strain evidence="6 7">DSM 44720</strain>
    </source>
</reference>
<feature type="active site" description="Proton donor/acceptor" evidence="1">
    <location>
        <position position="181"/>
    </location>
</feature>
<dbReference type="PROSITE" id="PS50405">
    <property type="entry name" value="GST_CTER"/>
    <property type="match status" value="1"/>
</dbReference>
<dbReference type="SUPFAM" id="SSF47616">
    <property type="entry name" value="GST C-terminal domain-like"/>
    <property type="match status" value="1"/>
</dbReference>
<sequence length="341" mass="37459">MAADDSADFERTPMKFVDRVTADAADGWPVEAGRYRLVVNRACPWAHRSVIVRRLMGLDDAISLGVTDPIQELIAGEVHWVFTAGTGSPGDLDPVLGVHALRDSYLKRDPAYDGGVSVPGLVDVPSGHLVTNDYDQLTLDLGSEWKALHREGAPDLYPVALRDGIDELNDHVYRNVSNGVYRAGFAPSQASYDRAVRGVFDGLDGLEDRLTRQRFLMGDRITEADVRLYPTLARFDAVYHGHFKCNARKLIEYPALWAYARDLFQTPGFGDTTHFDHIRRHYYGVHVAINPTSIVAVGPDPAAWLTPHFREQLGGSPFGDGTPPGPPPAVDRVPAVVPVPS</sequence>
<dbReference type="InterPro" id="IPR047047">
    <property type="entry name" value="GST_Omega-like_C"/>
</dbReference>
<feature type="site" description="Lowers pKa of active site Cys" evidence="3">
    <location>
        <position position="239"/>
    </location>
</feature>
<feature type="active site" description="Nucleophile" evidence="1">
    <location>
        <position position="43"/>
    </location>
</feature>
<evidence type="ECO:0000256" key="2">
    <source>
        <dbReference type="PIRSR" id="PIRSR015753-2"/>
    </source>
</evidence>
<dbReference type="EMBL" id="PVTF01000009">
    <property type="protein sequence ID" value="PRY38022.1"/>
    <property type="molecule type" value="Genomic_DNA"/>
</dbReference>
<name>A0A2T0SX84_9PSEU</name>
<feature type="region of interest" description="Disordered" evidence="4">
    <location>
        <begin position="315"/>
        <end position="341"/>
    </location>
</feature>
<protein>
    <submittedName>
        <fullName evidence="6">Putative glutathione S-transferase</fullName>
    </submittedName>
</protein>
<feature type="site" description="Lowers pKa of active site Cys" evidence="3">
    <location>
        <position position="282"/>
    </location>
</feature>
<dbReference type="SFLD" id="SFLDG01206">
    <property type="entry name" value="Xi.1"/>
    <property type="match status" value="1"/>
</dbReference>
<evidence type="ECO:0000259" key="5">
    <source>
        <dbReference type="PROSITE" id="PS50405"/>
    </source>
</evidence>
<evidence type="ECO:0000313" key="6">
    <source>
        <dbReference type="EMBL" id="PRY38022.1"/>
    </source>
</evidence>
<dbReference type="GO" id="GO:0005737">
    <property type="term" value="C:cytoplasm"/>
    <property type="evidence" value="ECO:0007669"/>
    <property type="project" value="TreeGrafter"/>
</dbReference>
<dbReference type="InterPro" id="IPR016639">
    <property type="entry name" value="GST_Omega/GSH"/>
</dbReference>
<evidence type="ECO:0000256" key="3">
    <source>
        <dbReference type="PIRSR" id="PIRSR015753-3"/>
    </source>
</evidence>
<evidence type="ECO:0000313" key="7">
    <source>
        <dbReference type="Proteomes" id="UP000239494"/>
    </source>
</evidence>
<dbReference type="InterPro" id="IPR040079">
    <property type="entry name" value="Glutathione_S-Trfase"/>
</dbReference>
<dbReference type="PIRSF" id="PIRSF015753">
    <property type="entry name" value="GST"/>
    <property type="match status" value="1"/>
</dbReference>
<organism evidence="6 7">
    <name type="scientific">Umezawaea tangerina</name>
    <dbReference type="NCBI Taxonomy" id="84725"/>
    <lineage>
        <taxon>Bacteria</taxon>
        <taxon>Bacillati</taxon>
        <taxon>Actinomycetota</taxon>
        <taxon>Actinomycetes</taxon>
        <taxon>Pseudonocardiales</taxon>
        <taxon>Pseudonocardiaceae</taxon>
        <taxon>Umezawaea</taxon>
    </lineage>
</organism>
<gene>
    <name evidence="6" type="ORF">CLV43_109242</name>
</gene>
<dbReference type="PANTHER" id="PTHR32419:SF6">
    <property type="entry name" value="GLUTATHIONE S-TRANSFERASE OMEGA-LIKE 1-RELATED"/>
    <property type="match status" value="1"/>
</dbReference>
<keyword evidence="6" id="KW-0808">Transferase</keyword>
<feature type="binding site" evidence="2">
    <location>
        <position position="80"/>
    </location>
    <ligand>
        <name>glutathione</name>
        <dbReference type="ChEBI" id="CHEBI:57925"/>
    </ligand>
</feature>
<proteinExistence type="predicted"/>
<feature type="compositionally biased region" description="Low complexity" evidence="4">
    <location>
        <begin position="330"/>
        <end position="341"/>
    </location>
</feature>
<dbReference type="InterPro" id="IPR010987">
    <property type="entry name" value="Glutathione-S-Trfase_C-like"/>
</dbReference>
<dbReference type="InterPro" id="IPR036282">
    <property type="entry name" value="Glutathione-S-Trfase_C_sf"/>
</dbReference>
<evidence type="ECO:0000256" key="4">
    <source>
        <dbReference type="SAM" id="MobiDB-lite"/>
    </source>
</evidence>
<evidence type="ECO:0000256" key="1">
    <source>
        <dbReference type="PIRSR" id="PIRSR015753-1"/>
    </source>
</evidence>
<comment type="caution">
    <text evidence="6">The sequence shown here is derived from an EMBL/GenBank/DDBJ whole genome shotgun (WGS) entry which is preliminary data.</text>
</comment>
<dbReference type="GO" id="GO:0004364">
    <property type="term" value="F:glutathione transferase activity"/>
    <property type="evidence" value="ECO:0007669"/>
    <property type="project" value="InterPro"/>
</dbReference>
<dbReference type="Pfam" id="PF13410">
    <property type="entry name" value="GST_C_2"/>
    <property type="match status" value="1"/>
</dbReference>
<dbReference type="SFLD" id="SFLDG01148">
    <property type="entry name" value="Xi_(cytGST)"/>
    <property type="match status" value="1"/>
</dbReference>
<dbReference type="PANTHER" id="PTHR32419">
    <property type="entry name" value="GLUTATHIONYL-HYDROQUINONE REDUCTASE"/>
    <property type="match status" value="1"/>
</dbReference>
<dbReference type="Gene3D" id="3.40.30.10">
    <property type="entry name" value="Glutaredoxin"/>
    <property type="match status" value="1"/>
</dbReference>
<dbReference type="CDD" id="cd03190">
    <property type="entry name" value="GST_C_Omega_like"/>
    <property type="match status" value="1"/>
</dbReference>